<dbReference type="EMBL" id="CP080507">
    <property type="protein sequence ID" value="QYM78358.1"/>
    <property type="molecule type" value="Genomic_DNA"/>
</dbReference>
<evidence type="ECO:0000313" key="1">
    <source>
        <dbReference type="EMBL" id="QYM78358.1"/>
    </source>
</evidence>
<evidence type="ECO:0000313" key="2">
    <source>
        <dbReference type="Proteomes" id="UP000825051"/>
    </source>
</evidence>
<accession>A0A8F9TU67</accession>
<name>A0A8F9TU67_9BACT</name>
<dbReference type="RefSeq" id="WP_220161462.1">
    <property type="nucleotide sequence ID" value="NZ_CP080507.1"/>
</dbReference>
<gene>
    <name evidence="1" type="ORF">K0B96_13780</name>
</gene>
<dbReference type="AlphaFoldDB" id="A0A8F9TU67"/>
<protein>
    <submittedName>
        <fullName evidence="1">Uncharacterized protein</fullName>
    </submittedName>
</protein>
<dbReference type="KEGG" id="ole:K0B96_13780"/>
<dbReference type="Proteomes" id="UP000825051">
    <property type="component" value="Chromosome"/>
</dbReference>
<organism evidence="1 2">
    <name type="scientific">Horticoccus luteus</name>
    <dbReference type="NCBI Taxonomy" id="2862869"/>
    <lineage>
        <taxon>Bacteria</taxon>
        <taxon>Pseudomonadati</taxon>
        <taxon>Verrucomicrobiota</taxon>
        <taxon>Opitutia</taxon>
        <taxon>Opitutales</taxon>
        <taxon>Opitutaceae</taxon>
        <taxon>Horticoccus</taxon>
    </lineage>
</organism>
<keyword evidence="2" id="KW-1185">Reference proteome</keyword>
<proteinExistence type="predicted"/>
<reference evidence="1" key="1">
    <citation type="submission" date="2021-08" db="EMBL/GenBank/DDBJ databases">
        <title>Genome of a novel bacterium of the phylum Verrucomicrobia, Oleiharenicola sp. KSB-15.</title>
        <authorList>
            <person name="Chung J.-H."/>
            <person name="Ahn J.-H."/>
            <person name="Yoon Y."/>
            <person name="Kim D.-Y."/>
            <person name="An S.-H."/>
            <person name="Park I."/>
            <person name="Yeon J."/>
        </authorList>
    </citation>
    <scope>NUCLEOTIDE SEQUENCE</scope>
    <source>
        <strain evidence="1">KSB-15</strain>
    </source>
</reference>
<sequence>MVLADELVAVERLPHGTFVARRAEVNVENLGACSTLFRWADAGKIVRHKINAHLPLSDEAAIVSLAQGVRV</sequence>